<evidence type="ECO:0000313" key="2">
    <source>
        <dbReference type="EMBL" id="OAT59409.1"/>
    </source>
</evidence>
<keyword evidence="1" id="KW-0812">Transmembrane</keyword>
<name>A0AA91IQ16_9GAMM</name>
<dbReference type="EMBL" id="LXEX01000028">
    <property type="protein sequence ID" value="OAT59409.1"/>
    <property type="molecule type" value="Genomic_DNA"/>
</dbReference>
<keyword evidence="3" id="KW-1185">Reference proteome</keyword>
<evidence type="ECO:0000313" key="3">
    <source>
        <dbReference type="Proteomes" id="UP000078431"/>
    </source>
</evidence>
<dbReference type="Proteomes" id="UP000078431">
    <property type="component" value="Unassembled WGS sequence"/>
</dbReference>
<feature type="transmembrane region" description="Helical" evidence="1">
    <location>
        <begin position="53"/>
        <end position="73"/>
    </location>
</feature>
<reference evidence="2 3" key="1">
    <citation type="submission" date="2016-04" db="EMBL/GenBank/DDBJ databases">
        <title>ATOL: Assembling a taxonomically balanced genome-scale reconstruction of the evolutionary history of the Enterobacteriaceae.</title>
        <authorList>
            <person name="Plunkett G.III."/>
            <person name="Neeno-Eckwall E.C."/>
            <person name="Glasner J.D."/>
            <person name="Perna N.T."/>
        </authorList>
    </citation>
    <scope>NUCLEOTIDE SEQUENCE [LARGE SCALE GENOMIC DNA]</scope>
    <source>
        <strain evidence="2 3">ATCC 12841</strain>
    </source>
</reference>
<feature type="transmembrane region" description="Helical" evidence="1">
    <location>
        <begin position="80"/>
        <end position="102"/>
    </location>
</feature>
<proteinExistence type="predicted"/>
<gene>
    <name evidence="2" type="ORF">M993_01962</name>
</gene>
<evidence type="ECO:0000256" key="1">
    <source>
        <dbReference type="SAM" id="Phobius"/>
    </source>
</evidence>
<keyword evidence="1" id="KW-0472">Membrane</keyword>
<organism evidence="2 3">
    <name type="scientific">Obesumbacterium proteus ATCC 12841</name>
    <dbReference type="NCBI Taxonomy" id="1354268"/>
    <lineage>
        <taxon>Bacteria</taxon>
        <taxon>Pseudomonadati</taxon>
        <taxon>Pseudomonadota</taxon>
        <taxon>Gammaproteobacteria</taxon>
        <taxon>Enterobacterales</taxon>
        <taxon>Hafniaceae</taxon>
        <taxon>Obesumbacterium</taxon>
    </lineage>
</organism>
<accession>A0AA91IQ16</accession>
<feature type="transmembrane region" description="Helical" evidence="1">
    <location>
        <begin position="16"/>
        <end position="33"/>
    </location>
</feature>
<keyword evidence="1" id="KW-1133">Transmembrane helix</keyword>
<sequence>MNKIKTNRYIKKDCKLIISIIFFILFIFYISWASRISNNTILIKSGAEVKLSFIVIGMMATAAGISAVRLAAIPRTRNDCIFILSMFIAGGLIGLTLSLNALDAYVYLFPDKTIYYASEYDVSIPGPYRGRYRCEAGVRLKDIHTSRWIELRTSKEELKIGNKRQQGMDAVWVTARVNRVGSYIVNYQFIFK</sequence>
<dbReference type="AlphaFoldDB" id="A0AA91IQ16"/>
<comment type="caution">
    <text evidence="2">The sequence shown here is derived from an EMBL/GenBank/DDBJ whole genome shotgun (WGS) entry which is preliminary data.</text>
</comment>
<dbReference type="RefSeq" id="WP_061555210.1">
    <property type="nucleotide sequence ID" value="NZ_LXEX01000028.1"/>
</dbReference>
<protein>
    <submittedName>
        <fullName evidence="2">Uncharacterized protein</fullName>
    </submittedName>
</protein>